<evidence type="ECO:0000313" key="1">
    <source>
        <dbReference type="EMBL" id="KAH7932959.1"/>
    </source>
</evidence>
<dbReference type="EMBL" id="CM023478">
    <property type="protein sequence ID" value="KAH7932959.1"/>
    <property type="molecule type" value="Genomic_DNA"/>
</dbReference>
<organism evidence="1 2">
    <name type="scientific">Dermacentor silvarum</name>
    <name type="common">Tick</name>
    <dbReference type="NCBI Taxonomy" id="543639"/>
    <lineage>
        <taxon>Eukaryota</taxon>
        <taxon>Metazoa</taxon>
        <taxon>Ecdysozoa</taxon>
        <taxon>Arthropoda</taxon>
        <taxon>Chelicerata</taxon>
        <taxon>Arachnida</taxon>
        <taxon>Acari</taxon>
        <taxon>Parasitiformes</taxon>
        <taxon>Ixodida</taxon>
        <taxon>Ixodoidea</taxon>
        <taxon>Ixodidae</taxon>
        <taxon>Rhipicephalinae</taxon>
        <taxon>Dermacentor</taxon>
    </lineage>
</organism>
<comment type="caution">
    <text evidence="1">The sequence shown here is derived from an EMBL/GenBank/DDBJ whole genome shotgun (WGS) entry which is preliminary data.</text>
</comment>
<protein>
    <submittedName>
        <fullName evidence="1">Uncharacterized protein</fullName>
    </submittedName>
</protein>
<dbReference type="Proteomes" id="UP000821865">
    <property type="component" value="Chromosome 9"/>
</dbReference>
<evidence type="ECO:0000313" key="2">
    <source>
        <dbReference type="Proteomes" id="UP000821865"/>
    </source>
</evidence>
<proteinExistence type="predicted"/>
<sequence length="296" mass="33272">MSVHHRDRVCASIPISGRLNEEDLRSVTFDVVKDSLRSRFSPPFVVGEALCVGTLVQREERERTQGARTTMAAASARPLRVACVLALALLGVCRARYTSAVCPSKSNIHPCRCTPTVLGIRVMCSAITNERSLRSILSYLSSYKMNALALKHINFTLTPDLFDRLEVVTVIVTESQFRMHNPGVVQGRRVASFVHDLDVRQSTLDLGNSSLAIMHGLKKVLVTNSAIHVLRRRWFDGLSGLYDFEIENTKLEHFEDRALAGLDVVERITLKASELRALRRSYFPELARRLAHLDFR</sequence>
<gene>
    <name evidence="1" type="ORF">HPB49_005280</name>
</gene>
<name>A0ACB8C2B9_DERSI</name>
<accession>A0ACB8C2B9</accession>
<reference evidence="1" key="1">
    <citation type="submission" date="2020-05" db="EMBL/GenBank/DDBJ databases">
        <title>Large-scale comparative analyses of tick genomes elucidate their genetic diversity and vector capacities.</title>
        <authorList>
            <person name="Jia N."/>
            <person name="Wang J."/>
            <person name="Shi W."/>
            <person name="Du L."/>
            <person name="Sun Y."/>
            <person name="Zhan W."/>
            <person name="Jiang J."/>
            <person name="Wang Q."/>
            <person name="Zhang B."/>
            <person name="Ji P."/>
            <person name="Sakyi L.B."/>
            <person name="Cui X."/>
            <person name="Yuan T."/>
            <person name="Jiang B."/>
            <person name="Yang W."/>
            <person name="Lam T.T.-Y."/>
            <person name="Chang Q."/>
            <person name="Ding S."/>
            <person name="Wang X."/>
            <person name="Zhu J."/>
            <person name="Ruan X."/>
            <person name="Zhao L."/>
            <person name="Wei J."/>
            <person name="Que T."/>
            <person name="Du C."/>
            <person name="Cheng J."/>
            <person name="Dai P."/>
            <person name="Han X."/>
            <person name="Huang E."/>
            <person name="Gao Y."/>
            <person name="Liu J."/>
            <person name="Shao H."/>
            <person name="Ye R."/>
            <person name="Li L."/>
            <person name="Wei W."/>
            <person name="Wang X."/>
            <person name="Wang C."/>
            <person name="Yang T."/>
            <person name="Huo Q."/>
            <person name="Li W."/>
            <person name="Guo W."/>
            <person name="Chen H."/>
            <person name="Zhou L."/>
            <person name="Ni X."/>
            <person name="Tian J."/>
            <person name="Zhou Y."/>
            <person name="Sheng Y."/>
            <person name="Liu T."/>
            <person name="Pan Y."/>
            <person name="Xia L."/>
            <person name="Li J."/>
            <person name="Zhao F."/>
            <person name="Cao W."/>
        </authorList>
    </citation>
    <scope>NUCLEOTIDE SEQUENCE</scope>
    <source>
        <strain evidence="1">Dsil-2018</strain>
    </source>
</reference>
<keyword evidence="2" id="KW-1185">Reference proteome</keyword>